<dbReference type="EMBL" id="CAJNOC010006417">
    <property type="protein sequence ID" value="CAF1077555.1"/>
    <property type="molecule type" value="Genomic_DNA"/>
</dbReference>
<accession>A0A814MDR1</accession>
<name>A0A814MDR1_9BILA</name>
<comment type="caution">
    <text evidence="1">The sequence shown here is derived from an EMBL/GenBank/DDBJ whole genome shotgun (WGS) entry which is preliminary data.</text>
</comment>
<gene>
    <name evidence="1" type="ORF">OXX778_LOCUS20033</name>
</gene>
<organism evidence="1 2">
    <name type="scientific">Brachionus calyciflorus</name>
    <dbReference type="NCBI Taxonomy" id="104777"/>
    <lineage>
        <taxon>Eukaryota</taxon>
        <taxon>Metazoa</taxon>
        <taxon>Spiralia</taxon>
        <taxon>Gnathifera</taxon>
        <taxon>Rotifera</taxon>
        <taxon>Eurotatoria</taxon>
        <taxon>Monogononta</taxon>
        <taxon>Pseudotrocha</taxon>
        <taxon>Ploima</taxon>
        <taxon>Brachionidae</taxon>
        <taxon>Brachionus</taxon>
    </lineage>
</organism>
<evidence type="ECO:0000313" key="1">
    <source>
        <dbReference type="EMBL" id="CAF1077555.1"/>
    </source>
</evidence>
<proteinExistence type="predicted"/>
<evidence type="ECO:0000313" key="2">
    <source>
        <dbReference type="Proteomes" id="UP000663879"/>
    </source>
</evidence>
<dbReference type="Proteomes" id="UP000663879">
    <property type="component" value="Unassembled WGS sequence"/>
</dbReference>
<reference evidence="1" key="1">
    <citation type="submission" date="2021-02" db="EMBL/GenBank/DDBJ databases">
        <authorList>
            <person name="Nowell W R."/>
        </authorList>
    </citation>
    <scope>NUCLEOTIDE SEQUENCE</scope>
    <source>
        <strain evidence="1">Ploen Becks lab</strain>
    </source>
</reference>
<protein>
    <submittedName>
        <fullName evidence="1">Uncharacterized protein</fullName>
    </submittedName>
</protein>
<sequence length="131" mass="15665">MAHTVVNITDFGFVEGVEKGTKDLFFRTFWKPHDLPGVPKGYYDPLWVYAGDMVPLKDSSKDDDPDCRELIKDCLRKKNKEDKNKCETWLMENNFDYKLDDHFEDEAIFQMELSNKRKVPKERKERRKQKK</sequence>
<keyword evidence="2" id="KW-1185">Reference proteome</keyword>
<dbReference type="AlphaFoldDB" id="A0A814MDR1"/>